<dbReference type="EMBL" id="MN740750">
    <property type="protein sequence ID" value="QHU10108.1"/>
    <property type="molecule type" value="Genomic_DNA"/>
</dbReference>
<sequence>MNLVDAFFNKIPNIFWVNTAKTLMQEICDSIINDMDDPDPKKQRHAKIQILNVFIKFLNENFSVANTAVLSDRFKDDFLRGVMNTIKHPMESFLENDYINLLVLKKILDTDDKLSKNGKIFLNVLQYAIIEVQRKFGKDTPINKARKVIQLIKEQLKPLTVVSEPNSPIPMQSGGNSDILREIDDAIQLLTEMRPAMNEEQFNKINEKLQGVRKYAITNKSEIVNPDSNGIPNIIQGPIQGTSAALNNVVQGTSAALNNAVPDSSAALNNVVQGTSAALNNVVQGTSAALNNAVPDSSAALNNVVQGTSAALNNVVQGTSAALNNAVPDSSAALNNAVQGQATALNNVVQGTSAALNNVVQGPTAMLSGLTNTLTHQVSSMQDETNRKIQETQAKALSEASAHGEKLLRESLGKATGEISEKGEELLKKVLGNIEKGPEVYNSAAEEFEKIKKKYSLPTISSLSSKIIEEVFKNFSKTDKKGYSEIREDIYEKFLGALNDHLRGPEGRQMFLRTIDPFLTNCIDNVIDSGAVAIVSIIHLVSKVSTIREIVESSLVVGFEQIVNNTMVDEFGNLDPLEDTLFVEFVIYRNILPKMTKLLETKNPLNQLYANMNTMEYDETVIKEKQNKDYKKTLCSSYAYMGNEPVVGVVQPPSTISSVPTSETIFEGETQQAIQNSLNMPGAYFIPGINTPQSSPVASAQSSESILENDTEQAINASLQNLPEAVEVKPEEPPVNPPGYKNGGTRSNTIKKQVRLQNKQTRYSR</sequence>
<dbReference type="InterPro" id="IPR016024">
    <property type="entry name" value="ARM-type_fold"/>
</dbReference>
<dbReference type="AlphaFoldDB" id="A0A6C0K1P5"/>
<protein>
    <submittedName>
        <fullName evidence="2">Uncharacterized protein</fullName>
    </submittedName>
</protein>
<feature type="compositionally biased region" description="Polar residues" evidence="1">
    <location>
        <begin position="744"/>
        <end position="765"/>
    </location>
</feature>
<evidence type="ECO:0000313" key="2">
    <source>
        <dbReference type="EMBL" id="QHU10108.1"/>
    </source>
</evidence>
<name>A0A6C0K1P5_9ZZZZ</name>
<proteinExistence type="predicted"/>
<reference evidence="2" key="1">
    <citation type="journal article" date="2020" name="Nature">
        <title>Giant virus diversity and host interactions through global metagenomics.</title>
        <authorList>
            <person name="Schulz F."/>
            <person name="Roux S."/>
            <person name="Paez-Espino D."/>
            <person name="Jungbluth S."/>
            <person name="Walsh D.A."/>
            <person name="Denef V.J."/>
            <person name="McMahon K.D."/>
            <person name="Konstantinidis K.T."/>
            <person name="Eloe-Fadrosh E.A."/>
            <person name="Kyrpides N.C."/>
            <person name="Woyke T."/>
        </authorList>
    </citation>
    <scope>NUCLEOTIDE SEQUENCE</scope>
    <source>
        <strain evidence="2">GVMAG-S-1101164-67</strain>
    </source>
</reference>
<accession>A0A6C0K1P5</accession>
<evidence type="ECO:0000256" key="1">
    <source>
        <dbReference type="SAM" id="MobiDB-lite"/>
    </source>
</evidence>
<organism evidence="2">
    <name type="scientific">viral metagenome</name>
    <dbReference type="NCBI Taxonomy" id="1070528"/>
    <lineage>
        <taxon>unclassified sequences</taxon>
        <taxon>metagenomes</taxon>
        <taxon>organismal metagenomes</taxon>
    </lineage>
</organism>
<dbReference type="SUPFAM" id="SSF48371">
    <property type="entry name" value="ARM repeat"/>
    <property type="match status" value="1"/>
</dbReference>
<feature type="region of interest" description="Disordered" evidence="1">
    <location>
        <begin position="725"/>
        <end position="765"/>
    </location>
</feature>